<evidence type="ECO:0000256" key="1">
    <source>
        <dbReference type="ARBA" id="ARBA00004429"/>
    </source>
</evidence>
<proteinExistence type="inferred from homology"/>
<keyword evidence="4" id="KW-0997">Cell inner membrane</keyword>
<evidence type="ECO:0000313" key="12">
    <source>
        <dbReference type="Proteomes" id="UP001157353"/>
    </source>
</evidence>
<evidence type="ECO:0000256" key="8">
    <source>
        <dbReference type="ARBA" id="ARBA00024202"/>
    </source>
</evidence>
<dbReference type="InterPro" id="IPR035906">
    <property type="entry name" value="MetI-like_sf"/>
</dbReference>
<dbReference type="RefSeq" id="WP_284204452.1">
    <property type="nucleotide sequence ID" value="NZ_BSPQ01000013.1"/>
</dbReference>
<feature type="transmembrane region" description="Helical" evidence="9">
    <location>
        <begin position="285"/>
        <end position="308"/>
    </location>
</feature>
<feature type="domain" description="ABC transmembrane type-1" evidence="10">
    <location>
        <begin position="73"/>
        <end position="305"/>
    </location>
</feature>
<evidence type="ECO:0000256" key="2">
    <source>
        <dbReference type="ARBA" id="ARBA00022448"/>
    </source>
</evidence>
<comment type="subcellular location">
    <subcellularLocation>
        <location evidence="1">Cell inner membrane</location>
        <topology evidence="1">Multi-pass membrane protein</topology>
    </subcellularLocation>
    <subcellularLocation>
        <location evidence="9">Cell membrane</location>
        <topology evidence="9">Multi-pass membrane protein</topology>
    </subcellularLocation>
</comment>
<keyword evidence="2 9" id="KW-0813">Transport</keyword>
<evidence type="ECO:0000256" key="4">
    <source>
        <dbReference type="ARBA" id="ARBA00022519"/>
    </source>
</evidence>
<name>A0ABQ6E2C1_9GAMM</name>
<feature type="transmembrane region" description="Helical" evidence="9">
    <location>
        <begin position="110"/>
        <end position="132"/>
    </location>
</feature>
<dbReference type="InterPro" id="IPR000515">
    <property type="entry name" value="MetI-like"/>
</dbReference>
<keyword evidence="6 9" id="KW-1133">Transmembrane helix</keyword>
<keyword evidence="3" id="KW-1003">Cell membrane</keyword>
<dbReference type="PANTHER" id="PTHR43163:SF4">
    <property type="entry name" value="PUTRESCINE EXPORT SYSTEM PERMEASE PROTEIN SAPB"/>
    <property type="match status" value="1"/>
</dbReference>
<feature type="transmembrane region" description="Helical" evidence="9">
    <location>
        <begin position="9"/>
        <end position="29"/>
    </location>
</feature>
<evidence type="ECO:0000256" key="6">
    <source>
        <dbReference type="ARBA" id="ARBA00022989"/>
    </source>
</evidence>
<evidence type="ECO:0000256" key="3">
    <source>
        <dbReference type="ARBA" id="ARBA00022475"/>
    </source>
</evidence>
<evidence type="ECO:0000259" key="10">
    <source>
        <dbReference type="PROSITE" id="PS50928"/>
    </source>
</evidence>
<accession>A0ABQ6E2C1</accession>
<comment type="similarity">
    <text evidence="8">Belongs to the binding-protein-dependent transport system permease family. OppBC subfamily.</text>
</comment>
<dbReference type="Pfam" id="PF00528">
    <property type="entry name" value="BPD_transp_1"/>
    <property type="match status" value="1"/>
</dbReference>
<dbReference type="CDD" id="cd06261">
    <property type="entry name" value="TM_PBP2"/>
    <property type="match status" value="1"/>
</dbReference>
<sequence length="320" mass="35710">MFNYLIRRLYLLCITSIILTIIAFSIQHLTVGNTLDSNVFSQYLDYLISISQGELGVSALDNQPILKTALIAFISTLELCFFAFIFASIIGVPLGILAGLERNRGIDYSIMSIALIGLALPVFWVAIIFTMLPNLTGWVMPIDGNISVIYEVPMVTGIMLIDSLLVSEQYQLSAFYNHLVHIVLPATVLAIFLISEIIRLTRHSITMIMRSNYIKAAHTKGFSRPQIVYRHVLKNAIPPIIHQLRLQISTIISFAMAIEIVFSYQGAGMWLFVSIQQGDYLALSTAILIISGFILILSIIVDLLLVLISPTKRKVLYADQ</sequence>
<dbReference type="EMBL" id="BSPQ01000013">
    <property type="protein sequence ID" value="GLS91333.1"/>
    <property type="molecule type" value="Genomic_DNA"/>
</dbReference>
<dbReference type="Proteomes" id="UP001157353">
    <property type="component" value="Unassembled WGS sequence"/>
</dbReference>
<gene>
    <name evidence="11" type="primary">sapB</name>
    <name evidence="11" type="ORF">GCM10007916_24020</name>
</gene>
<comment type="caution">
    <text evidence="11">The sequence shown here is derived from an EMBL/GenBank/DDBJ whole genome shotgun (WGS) entry which is preliminary data.</text>
</comment>
<evidence type="ECO:0000313" key="11">
    <source>
        <dbReference type="EMBL" id="GLS91333.1"/>
    </source>
</evidence>
<feature type="transmembrane region" description="Helical" evidence="9">
    <location>
        <begin position="179"/>
        <end position="200"/>
    </location>
</feature>
<keyword evidence="5 9" id="KW-0812">Transmembrane</keyword>
<evidence type="ECO:0000256" key="7">
    <source>
        <dbReference type="ARBA" id="ARBA00023136"/>
    </source>
</evidence>
<feature type="transmembrane region" description="Helical" evidence="9">
    <location>
        <begin position="70"/>
        <end position="98"/>
    </location>
</feature>
<dbReference type="SUPFAM" id="SSF161098">
    <property type="entry name" value="MetI-like"/>
    <property type="match status" value="1"/>
</dbReference>
<evidence type="ECO:0000256" key="5">
    <source>
        <dbReference type="ARBA" id="ARBA00022692"/>
    </source>
</evidence>
<dbReference type="Gene3D" id="1.10.3720.10">
    <property type="entry name" value="MetI-like"/>
    <property type="match status" value="1"/>
</dbReference>
<protein>
    <submittedName>
        <fullName evidence="11">Antimicrobial peptide ABC transporter permease SapB</fullName>
    </submittedName>
</protein>
<keyword evidence="12" id="KW-1185">Reference proteome</keyword>
<feature type="transmembrane region" description="Helical" evidence="9">
    <location>
        <begin position="251"/>
        <end position="273"/>
    </location>
</feature>
<keyword evidence="7 9" id="KW-0472">Membrane</keyword>
<reference evidence="12" key="1">
    <citation type="journal article" date="2019" name="Int. J. Syst. Evol. Microbiol.">
        <title>The Global Catalogue of Microorganisms (GCM) 10K type strain sequencing project: providing services to taxonomists for standard genome sequencing and annotation.</title>
        <authorList>
            <consortium name="The Broad Institute Genomics Platform"/>
            <consortium name="The Broad Institute Genome Sequencing Center for Infectious Disease"/>
            <person name="Wu L."/>
            <person name="Ma J."/>
        </authorList>
    </citation>
    <scope>NUCLEOTIDE SEQUENCE [LARGE SCALE GENOMIC DNA]</scope>
    <source>
        <strain evidence="12">NBRC 103166</strain>
    </source>
</reference>
<evidence type="ECO:0000256" key="9">
    <source>
        <dbReference type="RuleBase" id="RU363032"/>
    </source>
</evidence>
<dbReference type="PROSITE" id="PS50928">
    <property type="entry name" value="ABC_TM1"/>
    <property type="match status" value="1"/>
</dbReference>
<dbReference type="PANTHER" id="PTHR43163">
    <property type="entry name" value="DIPEPTIDE TRANSPORT SYSTEM PERMEASE PROTEIN DPPB-RELATED"/>
    <property type="match status" value="1"/>
</dbReference>
<organism evidence="11 12">
    <name type="scientific">Psychromonas marina</name>
    <dbReference type="NCBI Taxonomy" id="88364"/>
    <lineage>
        <taxon>Bacteria</taxon>
        <taxon>Pseudomonadati</taxon>
        <taxon>Pseudomonadota</taxon>
        <taxon>Gammaproteobacteria</taxon>
        <taxon>Alteromonadales</taxon>
        <taxon>Psychromonadaceae</taxon>
        <taxon>Psychromonas</taxon>
    </lineage>
</organism>